<sequence length="129" mass="13748">MVRDVKLWFGWGRRKKSESRRPCSRCPPALPGFALPAPFRPLVPGAGRRTARFPAGDAFARIITQPKDRRDYDAPFGNPCSSAACAGDKGPEGGREGETGQRGRTPGTRTAALTFLSSPFGSVGSIAIS</sequence>
<name>A0A1E3UQI0_9FIRM</name>
<evidence type="ECO:0000313" key="2">
    <source>
        <dbReference type="EMBL" id="ODR45745.1"/>
    </source>
</evidence>
<dbReference type="Proteomes" id="UP000094271">
    <property type="component" value="Unassembled WGS sequence"/>
</dbReference>
<evidence type="ECO:0000256" key="1">
    <source>
        <dbReference type="SAM" id="MobiDB-lite"/>
    </source>
</evidence>
<gene>
    <name evidence="3" type="ORF">BEI59_03670</name>
    <name evidence="2" type="ORF">BEI63_28615</name>
</gene>
<evidence type="ECO:0000313" key="3">
    <source>
        <dbReference type="EMBL" id="ODR55034.1"/>
    </source>
</evidence>
<dbReference type="EMBL" id="MEHA01000002">
    <property type="protein sequence ID" value="ODR55034.1"/>
    <property type="molecule type" value="Genomic_DNA"/>
</dbReference>
<reference evidence="3 4" key="2">
    <citation type="submission" date="2016-08" db="EMBL/GenBank/DDBJ databases">
        <authorList>
            <person name="Seilhamer J.J."/>
        </authorList>
    </citation>
    <scope>NUCLEOTIDE SEQUENCE [LARGE SCALE GENOMIC DNA]</scope>
    <source>
        <strain evidence="3 4">NML150140-1</strain>
    </source>
</reference>
<dbReference type="Proteomes" id="UP000094869">
    <property type="component" value="Unassembled WGS sequence"/>
</dbReference>
<comment type="caution">
    <text evidence="3">The sequence shown here is derived from an EMBL/GenBank/DDBJ whole genome shotgun (WGS) entry which is preliminary data.</text>
</comment>
<feature type="region of interest" description="Disordered" evidence="1">
    <location>
        <begin position="83"/>
        <end position="109"/>
    </location>
</feature>
<organism evidence="3 4">
    <name type="scientific">Eisenbergiella tayi</name>
    <dbReference type="NCBI Taxonomy" id="1432052"/>
    <lineage>
        <taxon>Bacteria</taxon>
        <taxon>Bacillati</taxon>
        <taxon>Bacillota</taxon>
        <taxon>Clostridia</taxon>
        <taxon>Lachnospirales</taxon>
        <taxon>Lachnospiraceae</taxon>
        <taxon>Eisenbergiella</taxon>
    </lineage>
</organism>
<keyword evidence="5" id="KW-1185">Reference proteome</keyword>
<evidence type="ECO:0000313" key="5">
    <source>
        <dbReference type="Proteomes" id="UP000094869"/>
    </source>
</evidence>
<dbReference type="AlphaFoldDB" id="A0A1E3UQI0"/>
<accession>A0A1E3UQI0</accession>
<protein>
    <submittedName>
        <fullName evidence="3">Uncharacterized protein</fullName>
    </submittedName>
</protein>
<reference evidence="2 5" key="1">
    <citation type="submission" date="2016-08" db="EMBL/GenBank/DDBJ databases">
        <title>Characterization of Isolates of Eisenbergiella tayi Derived from Blood Cultures, Using Whole Genome Sequencing.</title>
        <authorList>
            <person name="Bernier A.-M."/>
            <person name="Burdz T."/>
            <person name="Wiebe D."/>
            <person name="Bernard K."/>
        </authorList>
    </citation>
    <scope>NUCLEOTIDE SEQUENCE [LARGE SCALE GENOMIC DNA]</scope>
    <source>
        <strain evidence="2 5">NML120146</strain>
    </source>
</reference>
<feature type="compositionally biased region" description="Basic and acidic residues" evidence="1">
    <location>
        <begin position="89"/>
        <end position="101"/>
    </location>
</feature>
<evidence type="ECO:0000313" key="4">
    <source>
        <dbReference type="Proteomes" id="UP000094271"/>
    </source>
</evidence>
<proteinExistence type="predicted"/>
<dbReference type="EMBL" id="MEHD01000051">
    <property type="protein sequence ID" value="ODR45745.1"/>
    <property type="molecule type" value="Genomic_DNA"/>
</dbReference>